<sequence>MLDFVFFLSFLIDSLRALLQKKGNPKLGSSRHLQYIHVEIQWIHTYDAFLIWFWNLGTMTRKTSTCAICENSNLASICTVCVNYRLNSYGTNLTSLKSRRDSLYSKLSDVLVAKGKADDQLSWKVLQHEKLATLREKLHFRKEQLIKDKAKVEKMASDLKVRYEMLESAMNVLERNRKEQLEKYYPNLICTQSLGHMAITSERLHKQSVVIKQICKLFPQRKVNIDGERKDGSSGQYDQICNARLPRGLDPHSVPSDELAASLGYMVQLLNLIVYNVGAPALHNTGFAQRVSTFYPAPKFLHDWSGNFMVG</sequence>
<organism evidence="1 2">
    <name type="scientific">Arctium lappa</name>
    <name type="common">Greater burdock</name>
    <name type="synonym">Lappa major</name>
    <dbReference type="NCBI Taxonomy" id="4217"/>
    <lineage>
        <taxon>Eukaryota</taxon>
        <taxon>Viridiplantae</taxon>
        <taxon>Streptophyta</taxon>
        <taxon>Embryophyta</taxon>
        <taxon>Tracheophyta</taxon>
        <taxon>Spermatophyta</taxon>
        <taxon>Magnoliopsida</taxon>
        <taxon>eudicotyledons</taxon>
        <taxon>Gunneridae</taxon>
        <taxon>Pentapetalae</taxon>
        <taxon>asterids</taxon>
        <taxon>campanulids</taxon>
        <taxon>Asterales</taxon>
        <taxon>Asteraceae</taxon>
        <taxon>Carduoideae</taxon>
        <taxon>Cardueae</taxon>
        <taxon>Arctiinae</taxon>
        <taxon>Arctium</taxon>
    </lineage>
</organism>
<accession>A0ACB8Z9F1</accession>
<reference evidence="1 2" key="2">
    <citation type="journal article" date="2022" name="Mol. Ecol. Resour.">
        <title>The genomes of chicory, endive, great burdock and yacon provide insights into Asteraceae paleo-polyploidization history and plant inulin production.</title>
        <authorList>
            <person name="Fan W."/>
            <person name="Wang S."/>
            <person name="Wang H."/>
            <person name="Wang A."/>
            <person name="Jiang F."/>
            <person name="Liu H."/>
            <person name="Zhao H."/>
            <person name="Xu D."/>
            <person name="Zhang Y."/>
        </authorList>
    </citation>
    <scope>NUCLEOTIDE SEQUENCE [LARGE SCALE GENOMIC DNA]</scope>
    <source>
        <strain evidence="2">cv. Niubang</strain>
    </source>
</reference>
<name>A0ACB8Z9F1_ARCLA</name>
<dbReference type="Proteomes" id="UP001055879">
    <property type="component" value="Linkage Group LG11"/>
</dbReference>
<dbReference type="EMBL" id="CM042057">
    <property type="protein sequence ID" value="KAI3692800.1"/>
    <property type="molecule type" value="Genomic_DNA"/>
</dbReference>
<keyword evidence="2" id="KW-1185">Reference proteome</keyword>
<evidence type="ECO:0000313" key="2">
    <source>
        <dbReference type="Proteomes" id="UP001055879"/>
    </source>
</evidence>
<comment type="caution">
    <text evidence="1">The sequence shown here is derived from an EMBL/GenBank/DDBJ whole genome shotgun (WGS) entry which is preliminary data.</text>
</comment>
<protein>
    <submittedName>
        <fullName evidence="1">Uncharacterized protein</fullName>
    </submittedName>
</protein>
<evidence type="ECO:0000313" key="1">
    <source>
        <dbReference type="EMBL" id="KAI3692800.1"/>
    </source>
</evidence>
<reference evidence="2" key="1">
    <citation type="journal article" date="2022" name="Mol. Ecol. Resour.">
        <title>The genomes of chicory, endive, great burdock and yacon provide insights into Asteraceae palaeo-polyploidization history and plant inulin production.</title>
        <authorList>
            <person name="Fan W."/>
            <person name="Wang S."/>
            <person name="Wang H."/>
            <person name="Wang A."/>
            <person name="Jiang F."/>
            <person name="Liu H."/>
            <person name="Zhao H."/>
            <person name="Xu D."/>
            <person name="Zhang Y."/>
        </authorList>
    </citation>
    <scope>NUCLEOTIDE SEQUENCE [LARGE SCALE GENOMIC DNA]</scope>
    <source>
        <strain evidence="2">cv. Niubang</strain>
    </source>
</reference>
<proteinExistence type="predicted"/>
<gene>
    <name evidence="1" type="ORF">L6452_32623</name>
</gene>